<organism evidence="2 3">
    <name type="scientific">Lentinula lateritia</name>
    <dbReference type="NCBI Taxonomy" id="40482"/>
    <lineage>
        <taxon>Eukaryota</taxon>
        <taxon>Fungi</taxon>
        <taxon>Dikarya</taxon>
        <taxon>Basidiomycota</taxon>
        <taxon>Agaricomycotina</taxon>
        <taxon>Agaricomycetes</taxon>
        <taxon>Agaricomycetidae</taxon>
        <taxon>Agaricales</taxon>
        <taxon>Marasmiineae</taxon>
        <taxon>Omphalotaceae</taxon>
        <taxon>Lentinula</taxon>
    </lineage>
</organism>
<dbReference type="EMBL" id="JANVFT010000149">
    <property type="protein sequence ID" value="KAJ4463942.1"/>
    <property type="molecule type" value="Genomic_DNA"/>
</dbReference>
<evidence type="ECO:0000256" key="1">
    <source>
        <dbReference type="SAM" id="Coils"/>
    </source>
</evidence>
<evidence type="ECO:0000313" key="2">
    <source>
        <dbReference type="EMBL" id="KAJ4463942.1"/>
    </source>
</evidence>
<reference evidence="2" key="1">
    <citation type="submission" date="2022-08" db="EMBL/GenBank/DDBJ databases">
        <title>A Global Phylogenomic Analysis of the Shiitake Genus Lentinula.</title>
        <authorList>
            <consortium name="DOE Joint Genome Institute"/>
            <person name="Sierra-Patev S."/>
            <person name="Min B."/>
            <person name="Naranjo-Ortiz M."/>
            <person name="Looney B."/>
            <person name="Konkel Z."/>
            <person name="Slot J.C."/>
            <person name="Sakamoto Y."/>
            <person name="Steenwyk J.L."/>
            <person name="Rokas A."/>
            <person name="Carro J."/>
            <person name="Camarero S."/>
            <person name="Ferreira P."/>
            <person name="Molpeceres G."/>
            <person name="Ruiz-Duenas F.J."/>
            <person name="Serrano A."/>
            <person name="Henrissat B."/>
            <person name="Drula E."/>
            <person name="Hughes K.W."/>
            <person name="Mata J.L."/>
            <person name="Ishikawa N.K."/>
            <person name="Vargas-Isla R."/>
            <person name="Ushijima S."/>
            <person name="Smith C.A."/>
            <person name="Ahrendt S."/>
            <person name="Andreopoulos W."/>
            <person name="He G."/>
            <person name="Labutti K."/>
            <person name="Lipzen A."/>
            <person name="Ng V."/>
            <person name="Riley R."/>
            <person name="Sandor L."/>
            <person name="Barry K."/>
            <person name="Martinez A.T."/>
            <person name="Xiao Y."/>
            <person name="Gibbons J.G."/>
            <person name="Terashima K."/>
            <person name="Grigoriev I.V."/>
            <person name="Hibbett D.S."/>
        </authorList>
    </citation>
    <scope>NUCLEOTIDE SEQUENCE</scope>
    <source>
        <strain evidence="2">RHP3577 ss4</strain>
    </source>
</reference>
<accession>A0ABQ8V0R5</accession>
<proteinExistence type="predicted"/>
<keyword evidence="3" id="KW-1185">Reference proteome</keyword>
<dbReference type="Proteomes" id="UP001150217">
    <property type="component" value="Unassembled WGS sequence"/>
</dbReference>
<feature type="coiled-coil region" evidence="1">
    <location>
        <begin position="337"/>
        <end position="364"/>
    </location>
</feature>
<gene>
    <name evidence="2" type="ORF">C8R41DRAFT_898717</name>
</gene>
<sequence length="697" mass="80005">MSVNESAPRHCLYTNYKISRKTTLSVVYRYPVGLVLEYPETGTTSEEVVGHLFELGIDNWISPGRDFTYPRGEPRGNSKECVTNPLLLDSTTGVMVPCIVRHSTCQGVKIYNENMTHSLATREQLRDLMQHSKEQQMETSAYLTAIRRVGCTSEANLGQDASESLLDRLERIALRRGYPEMPNCCTGGLIFQWSFDGTPYIKCEHHSRFHNRDHFYDNTIGNGRFNVEYLEAVLTNDHDKVGRIELEAQLDGYGPRTSCHMVTNNTSQRLTCTWDHRDQEDGSLKQPNLISTGCHCTFREYEPLEEYRSSCPYLLITSRGSHSHLIPLPQKTPTKVKLELESLFEKMEVELADLRLKYLKAQQDSSLEPDAHYVRAVIEIPITELQLDENDLVEDQPGEVALQPLRIAICMTLEASRRFVKTQYLQSDIGFKRIMGFYEFEVASIDRYSNTSITLCRVYLNHQTAHAHRLWRHLHGYNIDDYDGLILNWVVDHHRGQAKGIGLYVHDLACSLAPKTGFHQPLRLIQDLKVRGVMRGLICVQHDDWDGALEQIRTSGGKAAQNWLWDKETSGFVFPASCWEKSYIPFDIWNARLRESNVVEVVHANVNMEGTQCTLVGGVHKGKHYDLLKQRSLINHEDFGIHESYSSKHSYENAMKNHKRKAHGRKKNLHQEDGRIKLHNKKMVAAHTKWQNARARV</sequence>
<keyword evidence="1" id="KW-0175">Coiled coil</keyword>
<name>A0ABQ8V0R5_9AGAR</name>
<protein>
    <recommendedName>
        <fullName evidence="4">CxC2-like cysteine cluster KDZ transposase-associated domain-containing protein</fullName>
    </recommendedName>
</protein>
<evidence type="ECO:0008006" key="4">
    <source>
        <dbReference type="Google" id="ProtNLM"/>
    </source>
</evidence>
<evidence type="ECO:0000313" key="3">
    <source>
        <dbReference type="Proteomes" id="UP001150217"/>
    </source>
</evidence>
<comment type="caution">
    <text evidence="2">The sequence shown here is derived from an EMBL/GenBank/DDBJ whole genome shotgun (WGS) entry which is preliminary data.</text>
</comment>